<organism evidence="4">
    <name type="scientific">Tanacetum cinerariifolium</name>
    <name type="common">Dalmatian daisy</name>
    <name type="synonym">Chrysanthemum cinerariifolium</name>
    <dbReference type="NCBI Taxonomy" id="118510"/>
    <lineage>
        <taxon>Eukaryota</taxon>
        <taxon>Viridiplantae</taxon>
        <taxon>Streptophyta</taxon>
        <taxon>Embryophyta</taxon>
        <taxon>Tracheophyta</taxon>
        <taxon>Spermatophyta</taxon>
        <taxon>Magnoliopsida</taxon>
        <taxon>eudicotyledons</taxon>
        <taxon>Gunneridae</taxon>
        <taxon>Pentapetalae</taxon>
        <taxon>asterids</taxon>
        <taxon>campanulids</taxon>
        <taxon>Asterales</taxon>
        <taxon>Asteraceae</taxon>
        <taxon>Asteroideae</taxon>
        <taxon>Anthemideae</taxon>
        <taxon>Anthemidinae</taxon>
        <taxon>Tanacetum</taxon>
    </lineage>
</organism>
<keyword evidence="2" id="KW-0808">Transferase</keyword>
<dbReference type="PANTHER" id="PTHR31623:SF92">
    <property type="entry name" value="VINORINE SYNTHASE"/>
    <property type="match status" value="1"/>
</dbReference>
<dbReference type="AlphaFoldDB" id="A0A699I625"/>
<keyword evidence="3" id="KW-0012">Acyltransferase</keyword>
<gene>
    <name evidence="4" type="ORF">Tci_504531</name>
</gene>
<evidence type="ECO:0000313" key="4">
    <source>
        <dbReference type="EMBL" id="GEZ32558.1"/>
    </source>
</evidence>
<proteinExistence type="inferred from homology"/>
<protein>
    <recommendedName>
        <fullName evidence="5">Vinorine synthase-like</fullName>
    </recommendedName>
</protein>
<feature type="non-terminal residue" evidence="4">
    <location>
        <position position="336"/>
    </location>
</feature>
<dbReference type="Gene3D" id="3.30.559.10">
    <property type="entry name" value="Chloramphenicol acetyltransferase-like domain"/>
    <property type="match status" value="2"/>
</dbReference>
<dbReference type="InterPro" id="IPR023213">
    <property type="entry name" value="CAT-like_dom_sf"/>
</dbReference>
<comment type="similarity">
    <text evidence="1">Belongs to the plant acyltransferase family.</text>
</comment>
<dbReference type="Pfam" id="PF02458">
    <property type="entry name" value="Transferase"/>
    <property type="match status" value="1"/>
</dbReference>
<dbReference type="GO" id="GO:0016746">
    <property type="term" value="F:acyltransferase activity"/>
    <property type="evidence" value="ECO:0007669"/>
    <property type="project" value="UniProtKB-KW"/>
</dbReference>
<accession>A0A699I625</accession>
<reference evidence="4" key="1">
    <citation type="journal article" date="2019" name="Sci. Rep.">
        <title>Draft genome of Tanacetum cinerariifolium, the natural source of mosquito coil.</title>
        <authorList>
            <person name="Yamashiro T."/>
            <person name="Shiraishi A."/>
            <person name="Satake H."/>
            <person name="Nakayama K."/>
        </authorList>
    </citation>
    <scope>NUCLEOTIDE SEQUENCE</scope>
</reference>
<sequence>MNKIISQQTIKPASPTPSHLKTYNLSLLDRIVPNTYTDFVFYYPKYMNNVNINVLKQSLSQSLAIYYPLAGRLPSPSASYVDCNDEGIDFVEVSTDSRLSEFIVKKYHDETLHHLFPHGLGLNDGKTNRSLLQVQLNHFSDGGVAVAVSVSHKIADGLTVASFVNHWATVARGESPIDPTFISSPASNSTEVVDEYDPDYTSEVIYKKRTFTFTNSKLNELKKNVIAMGNTPMNPTRFEVLASLLFKCAVGASTNKSYDSSLLYQPFNVRGIIAGKYPETTVGNVLTCAATKMKNPGQMQLNEMVNELRKRKMEVKGLTNMKEAAQYWTNMLSTLD</sequence>
<evidence type="ECO:0000256" key="3">
    <source>
        <dbReference type="ARBA" id="ARBA00023315"/>
    </source>
</evidence>
<name>A0A699I625_TANCI</name>
<dbReference type="PANTHER" id="PTHR31623">
    <property type="entry name" value="F21J9.9"/>
    <property type="match status" value="1"/>
</dbReference>
<evidence type="ECO:0008006" key="5">
    <source>
        <dbReference type="Google" id="ProtNLM"/>
    </source>
</evidence>
<comment type="caution">
    <text evidence="4">The sequence shown here is derived from an EMBL/GenBank/DDBJ whole genome shotgun (WGS) entry which is preliminary data.</text>
</comment>
<dbReference type="EMBL" id="BKCJ010265622">
    <property type="protein sequence ID" value="GEZ32558.1"/>
    <property type="molecule type" value="Genomic_DNA"/>
</dbReference>
<evidence type="ECO:0000256" key="1">
    <source>
        <dbReference type="ARBA" id="ARBA00009861"/>
    </source>
</evidence>
<evidence type="ECO:0000256" key="2">
    <source>
        <dbReference type="ARBA" id="ARBA00022679"/>
    </source>
</evidence>